<reference evidence="3 4" key="1">
    <citation type="submission" date="2016-04" db="EMBL/GenBank/DDBJ databases">
        <title>Complete Genome Sequence of Chryseobacterium sp. IHBB 10212.</title>
        <authorList>
            <person name="Pal M."/>
            <person name="Swarnkar M.K."/>
            <person name="Kaushal K."/>
            <person name="Chhibber S."/>
            <person name="Singh A.K."/>
            <person name="Gulati A."/>
        </authorList>
    </citation>
    <scope>NUCLEOTIDE SEQUENCE [LARGE SCALE GENOMIC DNA]</scope>
    <source>
        <strain evidence="3 4">IHBB 10212</strain>
    </source>
</reference>
<feature type="region of interest" description="Disordered" evidence="2">
    <location>
        <begin position="96"/>
        <end position="115"/>
    </location>
</feature>
<dbReference type="EMBL" id="CP015199">
    <property type="protein sequence ID" value="ANF51739.1"/>
    <property type="molecule type" value="Genomic_DNA"/>
</dbReference>
<gene>
    <name evidence="3" type="ORF">A0O34_15040</name>
</gene>
<dbReference type="Proteomes" id="UP000077824">
    <property type="component" value="Chromosome"/>
</dbReference>
<keyword evidence="1" id="KW-0175">Coiled coil</keyword>
<name>A0A172XXK3_9FLAO</name>
<organism evidence="3 4">
    <name type="scientific">Chryseobacterium glaciei</name>
    <dbReference type="NCBI Taxonomy" id="1685010"/>
    <lineage>
        <taxon>Bacteria</taxon>
        <taxon>Pseudomonadati</taxon>
        <taxon>Bacteroidota</taxon>
        <taxon>Flavobacteriia</taxon>
        <taxon>Flavobacteriales</taxon>
        <taxon>Weeksellaceae</taxon>
        <taxon>Chryseobacterium group</taxon>
        <taxon>Chryseobacterium</taxon>
    </lineage>
</organism>
<sequence length="165" mass="18462">MATKNTQATPLTEEELLQKAADLQAQSEKLEADIKAFETEKKEFAEYRETIDAAVKTNVALDEDLKNREASLAEKQTAFDTYVDETNESLEKREAALEEKTGKKSGESEPGLEFEFEEEPYKFTDSAPKLITVNGKAYSQKQIVENYDLALQLIGGKSSLIIKIS</sequence>
<dbReference type="RefSeq" id="WP_066756151.1">
    <property type="nucleotide sequence ID" value="NZ_CP015199.1"/>
</dbReference>
<keyword evidence="4" id="KW-1185">Reference proteome</keyword>
<evidence type="ECO:0000256" key="1">
    <source>
        <dbReference type="SAM" id="Coils"/>
    </source>
</evidence>
<evidence type="ECO:0000256" key="2">
    <source>
        <dbReference type="SAM" id="MobiDB-lite"/>
    </source>
</evidence>
<feature type="coiled-coil region" evidence="1">
    <location>
        <begin position="13"/>
        <end position="40"/>
    </location>
</feature>
<dbReference type="AlphaFoldDB" id="A0A172XXK3"/>
<feature type="compositionally biased region" description="Basic and acidic residues" evidence="2">
    <location>
        <begin position="96"/>
        <end position="107"/>
    </location>
</feature>
<evidence type="ECO:0000313" key="3">
    <source>
        <dbReference type="EMBL" id="ANF51739.1"/>
    </source>
</evidence>
<dbReference type="KEGG" id="chh:A0O34_15040"/>
<dbReference type="OrthoDB" id="1454724at2"/>
<evidence type="ECO:0000313" key="4">
    <source>
        <dbReference type="Proteomes" id="UP000077824"/>
    </source>
</evidence>
<dbReference type="STRING" id="1685010.A0O34_15040"/>
<proteinExistence type="predicted"/>
<accession>A0A172XXK3</accession>
<protein>
    <submittedName>
        <fullName evidence="3">Uncharacterized protein</fullName>
    </submittedName>
</protein>